<dbReference type="EMBL" id="PFAK01000058">
    <property type="protein sequence ID" value="PIR95994.1"/>
    <property type="molecule type" value="Genomic_DNA"/>
</dbReference>
<reference evidence="2" key="1">
    <citation type="submission" date="2017-09" db="EMBL/GenBank/DDBJ databases">
        <title>Depth-based differentiation of microbial function through sediment-hosted aquifers and enrichment of novel symbionts in the deep terrestrial subsurface.</title>
        <authorList>
            <person name="Probst A.J."/>
            <person name="Ladd B."/>
            <person name="Jarett J.K."/>
            <person name="Geller-Mcgrath D.E."/>
            <person name="Sieber C.M.K."/>
            <person name="Emerson J.B."/>
            <person name="Anantharaman K."/>
            <person name="Thomas B.C."/>
            <person name="Malmstrom R."/>
            <person name="Stieglmeier M."/>
            <person name="Klingl A."/>
            <person name="Woyke T."/>
            <person name="Ryan C.M."/>
            <person name="Banfield J.F."/>
        </authorList>
    </citation>
    <scope>NUCLEOTIDE SEQUENCE [LARGE SCALE GENOMIC DNA]</scope>
</reference>
<comment type="caution">
    <text evidence="1">The sequence shown here is derived from an EMBL/GenBank/DDBJ whole genome shotgun (WGS) entry which is preliminary data.</text>
</comment>
<sequence>MKETGENRGEEVKFWVTFIKFILDEVDEMHKKVLESGEKTSQELNNRYDVWLNKISAINTAINGGNIHKLNEKVMEEIKIESEAILFELNKLINKDTAFKA</sequence>
<gene>
    <name evidence="1" type="ORF">COT92_03500</name>
</gene>
<name>A0A2H0VA77_9BACT</name>
<evidence type="ECO:0000313" key="1">
    <source>
        <dbReference type="EMBL" id="PIR95994.1"/>
    </source>
</evidence>
<accession>A0A2H0VA77</accession>
<dbReference type="Proteomes" id="UP000230922">
    <property type="component" value="Unassembled WGS sequence"/>
</dbReference>
<protein>
    <submittedName>
        <fullName evidence="1">Uncharacterized protein</fullName>
    </submittedName>
</protein>
<dbReference type="AlphaFoldDB" id="A0A2H0VA77"/>
<organism evidence="1 2">
    <name type="scientific">Candidatus Doudnabacteria bacterium CG10_big_fil_rev_8_21_14_0_10_42_18</name>
    <dbReference type="NCBI Taxonomy" id="1974552"/>
    <lineage>
        <taxon>Bacteria</taxon>
        <taxon>Candidatus Doudnaibacteriota</taxon>
    </lineage>
</organism>
<evidence type="ECO:0000313" key="2">
    <source>
        <dbReference type="Proteomes" id="UP000230922"/>
    </source>
</evidence>
<proteinExistence type="predicted"/>